<keyword evidence="2" id="KW-1185">Reference proteome</keyword>
<accession>A0ABR4L7I6</accession>
<protein>
    <submittedName>
        <fullName evidence="1">Uncharacterized protein</fullName>
    </submittedName>
</protein>
<evidence type="ECO:0000313" key="2">
    <source>
        <dbReference type="Proteomes" id="UP001610444"/>
    </source>
</evidence>
<reference evidence="1 2" key="1">
    <citation type="submission" date="2024-07" db="EMBL/GenBank/DDBJ databases">
        <title>Section-level genome sequencing and comparative genomics of Aspergillus sections Usti and Cavernicolus.</title>
        <authorList>
            <consortium name="Lawrence Berkeley National Laboratory"/>
            <person name="Nybo J.L."/>
            <person name="Vesth T.C."/>
            <person name="Theobald S."/>
            <person name="Frisvad J.C."/>
            <person name="Larsen T.O."/>
            <person name="Kjaerboelling I."/>
            <person name="Rothschild-Mancinelli K."/>
            <person name="Lyhne E.K."/>
            <person name="Kogle M.E."/>
            <person name="Barry K."/>
            <person name="Clum A."/>
            <person name="Na H."/>
            <person name="Ledsgaard L."/>
            <person name="Lin J."/>
            <person name="Lipzen A."/>
            <person name="Kuo A."/>
            <person name="Riley R."/>
            <person name="Mondo S."/>
            <person name="LaButti K."/>
            <person name="Haridas S."/>
            <person name="Pangalinan J."/>
            <person name="Salamov A.A."/>
            <person name="Simmons B.A."/>
            <person name="Magnuson J.K."/>
            <person name="Chen J."/>
            <person name="Drula E."/>
            <person name="Henrissat B."/>
            <person name="Wiebenga A."/>
            <person name="Lubbers R.J."/>
            <person name="Gomes A.C."/>
            <person name="Macurrencykelacurrency M.R."/>
            <person name="Stajich J."/>
            <person name="Grigoriev I.V."/>
            <person name="Mortensen U.H."/>
            <person name="De vries R.P."/>
            <person name="Baker S.E."/>
            <person name="Andersen M.R."/>
        </authorList>
    </citation>
    <scope>NUCLEOTIDE SEQUENCE [LARGE SCALE GENOMIC DNA]</scope>
    <source>
        <strain evidence="1 2">CBS 756.74</strain>
    </source>
</reference>
<organism evidence="1 2">
    <name type="scientific">Aspergillus pseudodeflectus</name>
    <dbReference type="NCBI Taxonomy" id="176178"/>
    <lineage>
        <taxon>Eukaryota</taxon>
        <taxon>Fungi</taxon>
        <taxon>Dikarya</taxon>
        <taxon>Ascomycota</taxon>
        <taxon>Pezizomycotina</taxon>
        <taxon>Eurotiomycetes</taxon>
        <taxon>Eurotiomycetidae</taxon>
        <taxon>Eurotiales</taxon>
        <taxon>Aspergillaceae</taxon>
        <taxon>Aspergillus</taxon>
        <taxon>Aspergillus subgen. Nidulantes</taxon>
    </lineage>
</organism>
<name>A0ABR4L7I6_9EURO</name>
<evidence type="ECO:0000313" key="1">
    <source>
        <dbReference type="EMBL" id="KAL2860494.1"/>
    </source>
</evidence>
<gene>
    <name evidence="1" type="ORF">BJX68DRAFT_87023</name>
</gene>
<proteinExistence type="predicted"/>
<dbReference type="GeneID" id="98165068"/>
<dbReference type="Proteomes" id="UP001610444">
    <property type="component" value="Unassembled WGS sequence"/>
</dbReference>
<dbReference type="RefSeq" id="XP_070905185.1">
    <property type="nucleotide sequence ID" value="XM_071049904.1"/>
</dbReference>
<dbReference type="EMBL" id="JBFXLR010000002">
    <property type="protein sequence ID" value="KAL2860494.1"/>
    <property type="molecule type" value="Genomic_DNA"/>
</dbReference>
<sequence>MLPLFLTYNPNLSFLCPSAFAQRPSLCLPLRPSTHLLLLNITCADQFPIWSPPYQFDRVGVISFHCLFPCNVIIIASTPRTK</sequence>
<comment type="caution">
    <text evidence="1">The sequence shown here is derived from an EMBL/GenBank/DDBJ whole genome shotgun (WGS) entry which is preliminary data.</text>
</comment>